<keyword evidence="3" id="KW-1185">Reference proteome</keyword>
<feature type="transmembrane region" description="Helical" evidence="1">
    <location>
        <begin position="6"/>
        <end position="28"/>
    </location>
</feature>
<keyword evidence="1" id="KW-0812">Transmembrane</keyword>
<accession>A0ABW6IJ58</accession>
<dbReference type="Proteomes" id="UP001600165">
    <property type="component" value="Unassembled WGS sequence"/>
</dbReference>
<keyword evidence="1" id="KW-0472">Membrane</keyword>
<dbReference type="EMBL" id="JBHZOL010000102">
    <property type="protein sequence ID" value="MFE4108243.1"/>
    <property type="molecule type" value="Genomic_DNA"/>
</dbReference>
<keyword evidence="1" id="KW-1133">Transmembrane helix</keyword>
<comment type="caution">
    <text evidence="2">The sequence shown here is derived from an EMBL/GenBank/DDBJ whole genome shotgun (WGS) entry which is preliminary data.</text>
</comment>
<gene>
    <name evidence="2" type="ORF">ACFVKH_18325</name>
</gene>
<organism evidence="2 3">
    <name type="scientific">Almyronema epifaneia S1</name>
    <dbReference type="NCBI Taxonomy" id="2991925"/>
    <lineage>
        <taxon>Bacteria</taxon>
        <taxon>Bacillati</taxon>
        <taxon>Cyanobacteriota</taxon>
        <taxon>Cyanophyceae</taxon>
        <taxon>Nodosilineales</taxon>
        <taxon>Nodosilineaceae</taxon>
        <taxon>Almyronema</taxon>
        <taxon>Almyronema epifaneia</taxon>
    </lineage>
</organism>
<sequence>MNYGAIPLIIPVLAIAYLLSIYGLLTLVAHRSNRQRKSES</sequence>
<reference evidence="2 3" key="1">
    <citation type="submission" date="2024-10" db="EMBL/GenBank/DDBJ databases">
        <authorList>
            <person name="Ratan Roy A."/>
            <person name="Morales Sandoval P.H."/>
            <person name="De Los Santos Villalobos S."/>
            <person name="Chakraborty S."/>
            <person name="Mukherjee J."/>
        </authorList>
    </citation>
    <scope>NUCLEOTIDE SEQUENCE [LARGE SCALE GENOMIC DNA]</scope>
    <source>
        <strain evidence="2 3">S1</strain>
    </source>
</reference>
<evidence type="ECO:0000313" key="2">
    <source>
        <dbReference type="EMBL" id="MFE4108243.1"/>
    </source>
</evidence>
<name>A0ABW6IJ58_9CYAN</name>
<proteinExistence type="predicted"/>
<protein>
    <submittedName>
        <fullName evidence="2">Uncharacterized protein</fullName>
    </submittedName>
</protein>
<evidence type="ECO:0000313" key="3">
    <source>
        <dbReference type="Proteomes" id="UP001600165"/>
    </source>
</evidence>
<evidence type="ECO:0000256" key="1">
    <source>
        <dbReference type="SAM" id="Phobius"/>
    </source>
</evidence>